<name>A0A6V8L3A2_9ACTN</name>
<evidence type="ECO:0000256" key="1">
    <source>
        <dbReference type="ARBA" id="ARBA00004651"/>
    </source>
</evidence>
<dbReference type="GO" id="GO:0005886">
    <property type="term" value="C:plasma membrane"/>
    <property type="evidence" value="ECO:0007669"/>
    <property type="project" value="UniProtKB-SubCell"/>
</dbReference>
<feature type="transmembrane region" description="Helical" evidence="6">
    <location>
        <begin position="306"/>
        <end position="324"/>
    </location>
</feature>
<keyword evidence="8" id="KW-1185">Reference proteome</keyword>
<accession>A0A6V8L3A2</accession>
<keyword evidence="3 6" id="KW-0812">Transmembrane</keyword>
<feature type="transmembrane region" description="Helical" evidence="6">
    <location>
        <begin position="207"/>
        <end position="226"/>
    </location>
</feature>
<proteinExistence type="predicted"/>
<keyword evidence="2" id="KW-1003">Cell membrane</keyword>
<dbReference type="AlphaFoldDB" id="A0A6V8L3A2"/>
<keyword evidence="5 6" id="KW-0472">Membrane</keyword>
<feature type="transmembrane region" description="Helical" evidence="6">
    <location>
        <begin position="254"/>
        <end position="275"/>
    </location>
</feature>
<reference evidence="7 8" key="2">
    <citation type="submission" date="2020-03" db="EMBL/GenBank/DDBJ databases">
        <authorList>
            <person name="Ichikawa N."/>
            <person name="Kimura A."/>
            <person name="Kitahashi Y."/>
            <person name="Uohara A."/>
        </authorList>
    </citation>
    <scope>NUCLEOTIDE SEQUENCE [LARGE SCALE GENOMIC DNA]</scope>
    <source>
        <strain evidence="7 8">NBRC 108638</strain>
    </source>
</reference>
<dbReference type="CDD" id="cd06580">
    <property type="entry name" value="TM_PBP1_transp_TpRbsC_like"/>
    <property type="match status" value="1"/>
</dbReference>
<organism evidence="7 8">
    <name type="scientific">Phytohabitans rumicis</name>
    <dbReference type="NCBI Taxonomy" id="1076125"/>
    <lineage>
        <taxon>Bacteria</taxon>
        <taxon>Bacillati</taxon>
        <taxon>Actinomycetota</taxon>
        <taxon>Actinomycetes</taxon>
        <taxon>Micromonosporales</taxon>
        <taxon>Micromonosporaceae</taxon>
    </lineage>
</organism>
<evidence type="ECO:0000256" key="6">
    <source>
        <dbReference type="SAM" id="Phobius"/>
    </source>
</evidence>
<dbReference type="Pfam" id="PF02653">
    <property type="entry name" value="BPD_transp_2"/>
    <property type="match status" value="1"/>
</dbReference>
<feature type="transmembrane region" description="Helical" evidence="6">
    <location>
        <begin position="73"/>
        <end position="91"/>
    </location>
</feature>
<feature type="transmembrane region" description="Helical" evidence="6">
    <location>
        <begin position="281"/>
        <end position="299"/>
    </location>
</feature>
<dbReference type="PANTHER" id="PTHR47089:SF1">
    <property type="entry name" value="GUANOSINE ABC TRANSPORTER PERMEASE PROTEIN NUPP"/>
    <property type="match status" value="1"/>
</dbReference>
<evidence type="ECO:0000313" key="8">
    <source>
        <dbReference type="Proteomes" id="UP000482960"/>
    </source>
</evidence>
<keyword evidence="4 6" id="KW-1133">Transmembrane helix</keyword>
<evidence type="ECO:0000256" key="4">
    <source>
        <dbReference type="ARBA" id="ARBA00022989"/>
    </source>
</evidence>
<feature type="transmembrane region" description="Helical" evidence="6">
    <location>
        <begin position="158"/>
        <end position="177"/>
    </location>
</feature>
<dbReference type="InterPro" id="IPR001851">
    <property type="entry name" value="ABC_transp_permease"/>
</dbReference>
<gene>
    <name evidence="7" type="ORF">Prum_008270</name>
</gene>
<feature type="transmembrane region" description="Helical" evidence="6">
    <location>
        <begin position="27"/>
        <end position="53"/>
    </location>
</feature>
<evidence type="ECO:0000256" key="2">
    <source>
        <dbReference type="ARBA" id="ARBA00022475"/>
    </source>
</evidence>
<comment type="subcellular location">
    <subcellularLocation>
        <location evidence="1">Cell membrane</location>
        <topology evidence="1">Multi-pass membrane protein</topology>
    </subcellularLocation>
</comment>
<evidence type="ECO:0000256" key="3">
    <source>
        <dbReference type="ARBA" id="ARBA00022692"/>
    </source>
</evidence>
<feature type="transmembrane region" description="Helical" evidence="6">
    <location>
        <begin position="103"/>
        <end position="120"/>
    </location>
</feature>
<dbReference type="GO" id="GO:0022857">
    <property type="term" value="F:transmembrane transporter activity"/>
    <property type="evidence" value="ECO:0007669"/>
    <property type="project" value="InterPro"/>
</dbReference>
<dbReference type="Proteomes" id="UP000482960">
    <property type="component" value="Unassembled WGS sequence"/>
</dbReference>
<feature type="transmembrane region" description="Helical" evidence="6">
    <location>
        <begin position="126"/>
        <end position="146"/>
    </location>
</feature>
<sequence>MTTLSVDRTVGRLVGAARLRQRLAVTVGVPALAVLAALSVGAALMAVEGVAAMSVYGEVLRGVFVLDHGLTDTAVAATPLLLIGLGLAVAYRAKVFTIGAEGQYLVGAVAATAWATAAGVRDWPGAPLVVTSLLVAVLAGGAWAAVTAGLNSRFGASVVITSLLLNYVATALLAWAVRVGIRDPGSFTPQSREIGAAALPVLPGLDVHLGFLLAVATVPLLGAVLARTRFGFRVDVMGANAEVLGANEARPARVTLAVLLVCGAFAGAAGYIQVAGVSGRLTPGFATGYGFTAIVVALLGRLRPVGVLVAALTLSALTIGFDVAERSYEIRSSTVGVIQALVVVFFVAGDALARRST</sequence>
<protein>
    <submittedName>
        <fullName evidence="7">ABC transporter permease</fullName>
    </submittedName>
</protein>
<evidence type="ECO:0000256" key="5">
    <source>
        <dbReference type="ARBA" id="ARBA00023136"/>
    </source>
</evidence>
<comment type="caution">
    <text evidence="7">The sequence shown here is derived from an EMBL/GenBank/DDBJ whole genome shotgun (WGS) entry which is preliminary data.</text>
</comment>
<dbReference type="RefSeq" id="WP_173074036.1">
    <property type="nucleotide sequence ID" value="NZ_BAABJB010000016.1"/>
</dbReference>
<evidence type="ECO:0000313" key="7">
    <source>
        <dbReference type="EMBL" id="GFJ87185.1"/>
    </source>
</evidence>
<dbReference type="PANTHER" id="PTHR47089">
    <property type="entry name" value="ABC TRANSPORTER, PERMEASE PROTEIN"/>
    <property type="match status" value="1"/>
</dbReference>
<reference evidence="7 8" key="1">
    <citation type="submission" date="2020-03" db="EMBL/GenBank/DDBJ databases">
        <title>Whole genome shotgun sequence of Phytohabitans rumicis NBRC 108638.</title>
        <authorList>
            <person name="Komaki H."/>
            <person name="Tamura T."/>
        </authorList>
    </citation>
    <scope>NUCLEOTIDE SEQUENCE [LARGE SCALE GENOMIC DNA]</scope>
    <source>
        <strain evidence="7 8">NBRC 108638</strain>
    </source>
</reference>
<feature type="transmembrane region" description="Helical" evidence="6">
    <location>
        <begin position="336"/>
        <end position="353"/>
    </location>
</feature>
<dbReference type="EMBL" id="BLPG01000001">
    <property type="protein sequence ID" value="GFJ87185.1"/>
    <property type="molecule type" value="Genomic_DNA"/>
</dbReference>